<evidence type="ECO:0000313" key="4">
    <source>
        <dbReference type="Proteomes" id="UP001238603"/>
    </source>
</evidence>
<organism evidence="3 4">
    <name type="scientific">Roseateles subflavus</name>
    <dbReference type="NCBI Taxonomy" id="3053353"/>
    <lineage>
        <taxon>Bacteria</taxon>
        <taxon>Pseudomonadati</taxon>
        <taxon>Pseudomonadota</taxon>
        <taxon>Betaproteobacteria</taxon>
        <taxon>Burkholderiales</taxon>
        <taxon>Sphaerotilaceae</taxon>
        <taxon>Roseateles</taxon>
    </lineage>
</organism>
<accession>A0ABT7LFD0</accession>
<evidence type="ECO:0000256" key="1">
    <source>
        <dbReference type="SAM" id="MobiDB-lite"/>
    </source>
</evidence>
<protein>
    <submittedName>
        <fullName evidence="3">Uncharacterized protein</fullName>
    </submittedName>
</protein>
<keyword evidence="4" id="KW-1185">Reference proteome</keyword>
<dbReference type="EMBL" id="JASVDS010000001">
    <property type="protein sequence ID" value="MDL5030345.1"/>
    <property type="molecule type" value="Genomic_DNA"/>
</dbReference>
<feature type="chain" id="PRO_5045408434" evidence="2">
    <location>
        <begin position="25"/>
        <end position="539"/>
    </location>
</feature>
<evidence type="ECO:0000313" key="3">
    <source>
        <dbReference type="EMBL" id="MDL5030345.1"/>
    </source>
</evidence>
<keyword evidence="2" id="KW-0732">Signal</keyword>
<proteinExistence type="predicted"/>
<dbReference type="RefSeq" id="WP_285980485.1">
    <property type="nucleotide sequence ID" value="NZ_JASVDS010000001.1"/>
</dbReference>
<comment type="caution">
    <text evidence="3">The sequence shown here is derived from an EMBL/GenBank/DDBJ whole genome shotgun (WGS) entry which is preliminary data.</text>
</comment>
<dbReference type="Proteomes" id="UP001238603">
    <property type="component" value="Unassembled WGS sequence"/>
</dbReference>
<sequence length="539" mass="57913">MPARKWAIAMAAVLGDVLAAIATAGPAPAPAPDAAAIGQLVEAASLDAMAEASTRACLEMGAPNGAALETAYADWRTRHRLALSRSVVMSLAARQHRDLPWKDVSTAMRDRVLGEARPEAPCEALMRDWASPTMDATALYPAAEPTARALIQAQVAHAPSPVPTVGALPGGGQVLSVAQLLGLIEPLQRAGAPRAGIPVLVKGRVRRWLDDRVSFQLVQDEGAFQAQRPLKLRFDAEPLLGREVVLRATLKDPRDYVLELDDAVWVSDPTGLQASSQPAQALRRKGVPLQRVLAKPGQGLPEKDFAGVVLHGYADYSNGSQWREDVRYLLRDGSAYSRTEMPPDQLDAARSRRLEPQLWLRWRAAGDRYEFQAQNDQGAPEGTWEAGQHRLMRPWAAGSRLDGYFSRSAFYGSLFTGGTSSTRSIRFQKDGRFERSFHSLSGSGSLAAVQGTAIYGSASGDGKGSQSVAGGTVGTGLGSVTTTTAPHRKDDGASRRGSYTLSGYVAVLRYDDGHEERLLSFPVRDGSVFLGDASYTLDK</sequence>
<feature type="signal peptide" evidence="2">
    <location>
        <begin position="1"/>
        <end position="24"/>
    </location>
</feature>
<evidence type="ECO:0000256" key="2">
    <source>
        <dbReference type="SAM" id="SignalP"/>
    </source>
</evidence>
<reference evidence="3 4" key="1">
    <citation type="submission" date="2023-06" db="EMBL/GenBank/DDBJ databases">
        <title>Pelomonas sp. APW6 16S ribosomal RNA gene genome sequencing and assembly.</title>
        <authorList>
            <person name="Woo H."/>
        </authorList>
    </citation>
    <scope>NUCLEOTIDE SEQUENCE [LARGE SCALE GENOMIC DNA]</scope>
    <source>
        <strain evidence="3 4">APW6</strain>
    </source>
</reference>
<gene>
    <name evidence="3" type="ORF">QRD43_00390</name>
</gene>
<name>A0ABT7LFD0_9BURK</name>
<feature type="region of interest" description="Disordered" evidence="1">
    <location>
        <begin position="459"/>
        <end position="495"/>
    </location>
</feature>